<evidence type="ECO:0000313" key="4">
    <source>
        <dbReference type="EMBL" id="EFQ99440.1"/>
    </source>
</evidence>
<dbReference type="STRING" id="535722.E4UMM3"/>
<dbReference type="RefSeq" id="XP_003174923.1">
    <property type="nucleotide sequence ID" value="XM_003174875.1"/>
</dbReference>
<keyword evidence="2" id="KW-0843">Virulence</keyword>
<dbReference type="EMBL" id="DS989823">
    <property type="protein sequence ID" value="EFQ99440.1"/>
    <property type="molecule type" value="Genomic_DNA"/>
</dbReference>
<feature type="signal peptide" evidence="3">
    <location>
        <begin position="1"/>
        <end position="21"/>
    </location>
</feature>
<sequence length="543" mass="59204">MFGVALGALSLWLLASVAATAQENGQPANPGYDGSEYRTGNWTELTCDEPAVLGDNLFTPSQRWGMLDCSHAWQDAINTWKTYDRPRARGDRTAFLRSIFDTIEGPKEADCGILHGTKCWSPLTCSSFDQKGTGPAAYMIWISITQVQDIYIEIDFHKNNCELFVNLHLMNSRHVAPVSPPPDPKWLLALIDLITIGTAGVGGLAAHSVDTTSLLIRQGTNLAKDLLEEPKVGDWTSMKQDNFSWTLGEAANAWHNITAASLESLFDGSDSSIDTLTGIISDGKLIYGKLVDYEGVDNSAPEDKYFSSTVSSRILFAFAIPAIWAAAGTFPFVIDSGYPCGTIDPLGTYLSVETMHATASCVDDQLYYLASPKGEAHTFIPHVRGGYYRHNKFSALPGIENLNHGNDYRGLTLDDLVKGAVRTYKQNGGRNLVKGNNAGARDKLISQDLTLEDFIRIGQDITTPGLIRIPVCSPDTALKGWLGPNNVWCRSPITDGNNAFCLGAQNIVDIITDISQFVEDGRVAVKGDMLCSNMIFDLQGNKE</sequence>
<proteinExistence type="predicted"/>
<keyword evidence="3" id="KW-0732">Signal</keyword>
<dbReference type="InParanoid" id="E4UMM3"/>
<dbReference type="VEuPathDB" id="FungiDB:MGYG_02452"/>
<organism evidence="5">
    <name type="scientific">Arthroderma gypseum (strain ATCC MYA-4604 / CBS 118893)</name>
    <name type="common">Microsporum gypseum</name>
    <dbReference type="NCBI Taxonomy" id="535722"/>
    <lineage>
        <taxon>Eukaryota</taxon>
        <taxon>Fungi</taxon>
        <taxon>Dikarya</taxon>
        <taxon>Ascomycota</taxon>
        <taxon>Pezizomycotina</taxon>
        <taxon>Eurotiomycetes</taxon>
        <taxon>Eurotiomycetidae</taxon>
        <taxon>Onygenales</taxon>
        <taxon>Arthrodermataceae</taxon>
        <taxon>Nannizzia</taxon>
    </lineage>
</organism>
<dbReference type="AlphaFoldDB" id="E4UMM3"/>
<accession>E4UMM3</accession>
<keyword evidence="1" id="KW-0147">Chitin-binding</keyword>
<evidence type="ECO:0000256" key="1">
    <source>
        <dbReference type="ARBA" id="ARBA00022669"/>
    </source>
</evidence>
<evidence type="ECO:0000256" key="3">
    <source>
        <dbReference type="SAM" id="SignalP"/>
    </source>
</evidence>
<feature type="chain" id="PRO_5003187877" description="Ecp2 effector protein domain-containing protein" evidence="3">
    <location>
        <begin position="22"/>
        <end position="543"/>
    </location>
</feature>
<dbReference type="eggNOG" id="KOG2806">
    <property type="taxonomic scope" value="Eukaryota"/>
</dbReference>
<dbReference type="PANTHER" id="PTHR47700:SF1">
    <property type="entry name" value="CHITINASE"/>
    <property type="match status" value="1"/>
</dbReference>
<evidence type="ECO:0008006" key="6">
    <source>
        <dbReference type="Google" id="ProtNLM"/>
    </source>
</evidence>
<evidence type="ECO:0000256" key="2">
    <source>
        <dbReference type="ARBA" id="ARBA00023026"/>
    </source>
</evidence>
<dbReference type="InterPro" id="IPR053214">
    <property type="entry name" value="LysM12-like"/>
</dbReference>
<dbReference type="GeneID" id="10030225"/>
<dbReference type="GO" id="GO:0008061">
    <property type="term" value="F:chitin binding"/>
    <property type="evidence" value="ECO:0007669"/>
    <property type="project" value="UniProtKB-KW"/>
</dbReference>
<dbReference type="PANTHER" id="PTHR47700">
    <property type="entry name" value="V CHITINASE, PUTATIVE (AFU_ORTHOLOGUE AFUA_6G13720)-RELATED"/>
    <property type="match status" value="1"/>
</dbReference>
<dbReference type="OrthoDB" id="4201610at2759"/>
<keyword evidence="5" id="KW-1185">Reference proteome</keyword>
<dbReference type="HOGENOM" id="CLU_027725_0_0_1"/>
<name>E4UMM3_ARTGP</name>
<protein>
    <recommendedName>
        <fullName evidence="6">Ecp2 effector protein domain-containing protein</fullName>
    </recommendedName>
</protein>
<evidence type="ECO:0000313" key="5">
    <source>
        <dbReference type="Proteomes" id="UP000002669"/>
    </source>
</evidence>
<dbReference type="Proteomes" id="UP000002669">
    <property type="component" value="Unassembled WGS sequence"/>
</dbReference>
<gene>
    <name evidence="4" type="ORF">MGYG_02452</name>
</gene>
<reference evidence="5" key="1">
    <citation type="journal article" date="2012" name="MBio">
        <title>Comparative genome analysis of Trichophyton rubrum and related dermatophytes reveals candidate genes involved in infection.</title>
        <authorList>
            <person name="Martinez D.A."/>
            <person name="Oliver B.G."/>
            <person name="Graeser Y."/>
            <person name="Goldberg J.M."/>
            <person name="Li W."/>
            <person name="Martinez-Rossi N.M."/>
            <person name="Monod M."/>
            <person name="Shelest E."/>
            <person name="Barton R.C."/>
            <person name="Birch E."/>
            <person name="Brakhage A.A."/>
            <person name="Chen Z."/>
            <person name="Gurr S.J."/>
            <person name="Heiman D."/>
            <person name="Heitman J."/>
            <person name="Kosti I."/>
            <person name="Rossi A."/>
            <person name="Saif S."/>
            <person name="Samalova M."/>
            <person name="Saunders C.W."/>
            <person name="Shea T."/>
            <person name="Summerbell R.C."/>
            <person name="Xu J."/>
            <person name="Young S."/>
            <person name="Zeng Q."/>
            <person name="Birren B.W."/>
            <person name="Cuomo C.A."/>
            <person name="White T.C."/>
        </authorList>
    </citation>
    <scope>NUCLEOTIDE SEQUENCE [LARGE SCALE GENOMIC DNA]</scope>
    <source>
        <strain evidence="5">ATCC MYA-4604 / CBS 118893</strain>
    </source>
</reference>